<proteinExistence type="predicted"/>
<comment type="caution">
    <text evidence="1">The sequence shown here is derived from an EMBL/GenBank/DDBJ whole genome shotgun (WGS) entry which is preliminary data.</text>
</comment>
<accession>A0A7C9RL88</accession>
<name>A0A7C9RL88_9BRAD</name>
<protein>
    <submittedName>
        <fullName evidence="1">Dual specificity protein phosphatase family protein</fullName>
    </submittedName>
</protein>
<dbReference type="EMBL" id="JAAMRR010001063">
    <property type="protein sequence ID" value="NGX97536.1"/>
    <property type="molecule type" value="Genomic_DNA"/>
</dbReference>
<reference evidence="1" key="1">
    <citation type="submission" date="2020-02" db="EMBL/GenBank/DDBJ databases">
        <title>Draft genome sequence of Candidatus Afipia apatlaquensis IBT-C3, a potential strain for decolorization of textile dyes.</title>
        <authorList>
            <person name="Sanchez-Reyes A."/>
            <person name="Breton-Deval L."/>
            <person name="Mangelson H."/>
            <person name="Sanchez-Flores A."/>
        </authorList>
    </citation>
    <scope>NUCLEOTIDE SEQUENCE [LARGE SCALE GENOMIC DNA]</scope>
    <source>
        <strain evidence="1">IBT-C3</strain>
    </source>
</reference>
<dbReference type="SUPFAM" id="SSF52799">
    <property type="entry name" value="(Phosphotyrosine protein) phosphatases II"/>
    <property type="match status" value="1"/>
</dbReference>
<dbReference type="InterPro" id="IPR029021">
    <property type="entry name" value="Prot-tyrosine_phosphatase-like"/>
</dbReference>
<dbReference type="InterPro" id="IPR016130">
    <property type="entry name" value="Tyr_Pase_AS"/>
</dbReference>
<dbReference type="Proteomes" id="UP000480266">
    <property type="component" value="Unassembled WGS sequence"/>
</dbReference>
<gene>
    <name evidence="1" type="ORF">G4V63_20725</name>
</gene>
<dbReference type="Gene3D" id="3.90.190.10">
    <property type="entry name" value="Protein tyrosine phosphatase superfamily"/>
    <property type="match status" value="1"/>
</dbReference>
<evidence type="ECO:0000313" key="1">
    <source>
        <dbReference type="EMBL" id="NGX97536.1"/>
    </source>
</evidence>
<dbReference type="PROSITE" id="PS00383">
    <property type="entry name" value="TYR_PHOSPHATASE_1"/>
    <property type="match status" value="1"/>
</dbReference>
<keyword evidence="2" id="KW-1185">Reference proteome</keyword>
<dbReference type="GO" id="GO:0004721">
    <property type="term" value="F:phosphoprotein phosphatase activity"/>
    <property type="evidence" value="ECO:0007669"/>
    <property type="project" value="InterPro"/>
</dbReference>
<organism evidence="1 2">
    <name type="scientific">Candidatus Afipia apatlaquensis</name>
    <dbReference type="NCBI Taxonomy" id="2712852"/>
    <lineage>
        <taxon>Bacteria</taxon>
        <taxon>Pseudomonadati</taxon>
        <taxon>Pseudomonadota</taxon>
        <taxon>Alphaproteobacteria</taxon>
        <taxon>Hyphomicrobiales</taxon>
        <taxon>Nitrobacteraceae</taxon>
        <taxon>Afipia</taxon>
    </lineage>
</organism>
<sequence length="137" mass="15322">MADVMAAYGIKSVINLRGKNSGSWWYDNEVEVTTAHGASHLDVRMSALRDPEDATIAQLIETMRTAPRPMLIHCQSGADRTGLAAALFERFVERRPTDIAAHQISFRYGHFPWLGSRSIAMDRTYWKLSTGGLPKTE</sequence>
<dbReference type="Pfam" id="PF13350">
    <property type="entry name" value="Y_phosphatase3"/>
    <property type="match status" value="1"/>
</dbReference>
<dbReference type="AlphaFoldDB" id="A0A7C9RL88"/>
<dbReference type="InterPro" id="IPR026893">
    <property type="entry name" value="Tyr/Ser_Pase_IphP-type"/>
</dbReference>
<evidence type="ECO:0000313" key="2">
    <source>
        <dbReference type="Proteomes" id="UP000480266"/>
    </source>
</evidence>